<accession>A0A4Y1QP29</accession>
<feature type="transmembrane region" description="Helical" evidence="1">
    <location>
        <begin position="546"/>
        <end position="565"/>
    </location>
</feature>
<proteinExistence type="predicted"/>
<name>A0A4Y1QP29_PRUDU</name>
<reference evidence="3" key="1">
    <citation type="journal article" date="2019" name="Science">
        <title>Mutation of a bHLH transcription factor allowed almond domestication.</title>
        <authorList>
            <person name="Sanchez-Perez R."/>
            <person name="Pavan S."/>
            <person name="Mazzeo R."/>
            <person name="Moldovan C."/>
            <person name="Aiese Cigliano R."/>
            <person name="Del Cueto J."/>
            <person name="Ricciardi F."/>
            <person name="Lotti C."/>
            <person name="Ricciardi L."/>
            <person name="Dicenta F."/>
            <person name="Lopez-Marques R.L."/>
            <person name="Lindberg Moller B."/>
        </authorList>
    </citation>
    <scope>NUCLEOTIDE SEQUENCE</scope>
</reference>
<protein>
    <recommendedName>
        <fullName evidence="2">DUF4220 domain-containing protein</fullName>
    </recommendedName>
</protein>
<dbReference type="AlphaFoldDB" id="A0A4Y1QP29"/>
<feature type="transmembrane region" description="Helical" evidence="1">
    <location>
        <begin position="313"/>
        <end position="335"/>
    </location>
</feature>
<keyword evidence="1" id="KW-0472">Membrane</keyword>
<dbReference type="Pfam" id="PF13968">
    <property type="entry name" value="DUF4220"/>
    <property type="match status" value="1"/>
</dbReference>
<evidence type="ECO:0000313" key="3">
    <source>
        <dbReference type="EMBL" id="BBG93630.1"/>
    </source>
</evidence>
<organism evidence="3">
    <name type="scientific">Prunus dulcis</name>
    <name type="common">Almond</name>
    <name type="synonym">Amygdalus dulcis</name>
    <dbReference type="NCBI Taxonomy" id="3755"/>
    <lineage>
        <taxon>Eukaryota</taxon>
        <taxon>Viridiplantae</taxon>
        <taxon>Streptophyta</taxon>
        <taxon>Embryophyta</taxon>
        <taxon>Tracheophyta</taxon>
        <taxon>Spermatophyta</taxon>
        <taxon>Magnoliopsida</taxon>
        <taxon>eudicotyledons</taxon>
        <taxon>Gunneridae</taxon>
        <taxon>Pentapetalae</taxon>
        <taxon>rosids</taxon>
        <taxon>fabids</taxon>
        <taxon>Rosales</taxon>
        <taxon>Rosaceae</taxon>
        <taxon>Amygdaloideae</taxon>
        <taxon>Amygdaleae</taxon>
        <taxon>Prunus</taxon>
    </lineage>
</organism>
<dbReference type="InterPro" id="IPR025315">
    <property type="entry name" value="DUF4220"/>
</dbReference>
<feature type="transmembrane region" description="Helical" evidence="1">
    <location>
        <begin position="106"/>
        <end position="126"/>
    </location>
</feature>
<keyword evidence="1" id="KW-0812">Transmembrane</keyword>
<feature type="domain" description="DUF4220" evidence="2">
    <location>
        <begin position="66"/>
        <end position="392"/>
    </location>
</feature>
<keyword evidence="1" id="KW-1133">Transmembrane helix</keyword>
<sequence length="762" mass="87548">MKALSSWVFVEKRRLIEVFPEPVQKLWNLWELRVMVLISLTLQISLIHFGSRRKTRESPAAAMPKGVLQGGGKLDDELSAFWAPFLLLHLGGPDTITAYALEDNELWLRHLLGLAVQVGVALYIFLMAWKTSWLSILTIPMLISGLIKYGERTLALRSANREKFRDSMLTRPDPGPNYAKFMEEFSLKKAEGYKVSAEDVEVQVGVDEVHDAVADVGSNSEPSIVRLYVDLILSFEDRDGSQIFFQNLGSSETAFKVVEVELGYAYDVFYTKAPIIYTRRGCFFRTVTFSSTCLVFVLFLINVRHKHALTDLITTYILLVGAIILEIYALVLVVSSDWTTLWLSKTSWYGKPPSSQPPGIRRTLSSQVTSVVQLAKRQRWSNSMAQFNLLSFCLKTKPSIRHESPKSVCMQKVLEMKLYKFLNQISAYLKQWLFSHILHKLDEKLEMFLYFTREPISNELKELIFHHFLQKSQTKGKLTELCAGRGDLVLDQFKFPDFMTWTTEVEFDQSILLWHIATDLCHHSDATKTSATEYLHREVSMQIADYMMYLLVMCPFMLPIGIGLIRFQDTCAEAKEYFEQRNRTSSVKTEACEMLLRVSTERRGASYSCLALDGSSWNHRTTSNITRTCESEVDCEVAKACLKQRHKKFGNGWVQLKRRTENIKTIRQITELVMTASDFQFWRFCIPLGFPAPGLRIQSEPNVPCSKAQDRLDTDTWKSSRYTHQTQICGNGDHLLELQYRYAAPRSLMSAARLTKLHNLWR</sequence>
<evidence type="ECO:0000256" key="1">
    <source>
        <dbReference type="SAM" id="Phobius"/>
    </source>
</evidence>
<evidence type="ECO:0000259" key="2">
    <source>
        <dbReference type="Pfam" id="PF13968"/>
    </source>
</evidence>
<dbReference type="EMBL" id="AP019297">
    <property type="protein sequence ID" value="BBG93630.1"/>
    <property type="molecule type" value="Genomic_DNA"/>
</dbReference>
<feature type="transmembrane region" description="Helical" evidence="1">
    <location>
        <begin position="30"/>
        <end position="49"/>
    </location>
</feature>
<dbReference type="PANTHER" id="PTHR31325">
    <property type="entry name" value="OS01G0798800 PROTEIN-RELATED"/>
    <property type="match status" value="1"/>
</dbReference>
<gene>
    <name evidence="3" type="ORF">Prudu_001702</name>
</gene>
<feature type="transmembrane region" description="Helical" evidence="1">
    <location>
        <begin position="282"/>
        <end position="301"/>
    </location>
</feature>
<feature type="transmembrane region" description="Helical" evidence="1">
    <location>
        <begin position="132"/>
        <end position="150"/>
    </location>
</feature>